<organism evidence="1 2">
    <name type="scientific">Sphingobacterium wenxiniae</name>
    <dbReference type="NCBI Taxonomy" id="683125"/>
    <lineage>
        <taxon>Bacteria</taxon>
        <taxon>Pseudomonadati</taxon>
        <taxon>Bacteroidota</taxon>
        <taxon>Sphingobacteriia</taxon>
        <taxon>Sphingobacteriales</taxon>
        <taxon>Sphingobacteriaceae</taxon>
        <taxon>Sphingobacterium</taxon>
    </lineage>
</organism>
<evidence type="ECO:0000313" key="1">
    <source>
        <dbReference type="EMBL" id="SFT15730.1"/>
    </source>
</evidence>
<keyword evidence="2" id="KW-1185">Reference proteome</keyword>
<sequence length="279" mass="32170">MNKFGGNWTYQKIKIIEDYAKAYLEIMKNRPYWKLLYFDGFAGSGEIRIDGPLDSKVIEGAAKKIVAIKEPKMFDLCYFVEFDKQKARNLQASLHQIRKAGVVVVEDDCNRKLQDMAAFLKSKKGKNHKVLAFIDPCGMEVDWESIACLEGLPIDMWLLVPTGIGVNRLLKKDHQISEAWWAKLEAFYGLSRQMLDHDFYDHTRVQTLFGEEVVVQKRSKAILTIESTYMKRLNQVFKYVSKPYVLRNKNKSIMFHFVLASNNQVAVSIANDIISKINT</sequence>
<dbReference type="NCBIfam" id="TIGR04474">
    <property type="entry name" value="tcm_partner"/>
    <property type="match status" value="1"/>
</dbReference>
<protein>
    <submittedName>
        <fullName evidence="1">Three-Cys-motif partner protein</fullName>
    </submittedName>
</protein>
<dbReference type="RefSeq" id="WP_093367481.1">
    <property type="nucleotide sequence ID" value="NZ_FOZZ01000016.1"/>
</dbReference>
<name>A0A1I6VPS0_9SPHI</name>
<evidence type="ECO:0000313" key="2">
    <source>
        <dbReference type="Proteomes" id="UP000198785"/>
    </source>
</evidence>
<reference evidence="1 2" key="1">
    <citation type="submission" date="2016-10" db="EMBL/GenBank/DDBJ databases">
        <authorList>
            <person name="de Groot N.N."/>
        </authorList>
    </citation>
    <scope>NUCLEOTIDE SEQUENCE [LARGE SCALE GENOMIC DNA]</scope>
    <source>
        <strain evidence="1 2">DSM 22789</strain>
    </source>
</reference>
<accession>A0A1I6VPS0</accession>
<dbReference type="AlphaFoldDB" id="A0A1I6VPS0"/>
<dbReference type="InterPro" id="IPR031009">
    <property type="entry name" value="Tcm_partner"/>
</dbReference>
<dbReference type="OrthoDB" id="7838592at2"/>
<gene>
    <name evidence="1" type="ORF">SAMN05660206_11617</name>
</gene>
<dbReference type="EMBL" id="FOZZ01000016">
    <property type="protein sequence ID" value="SFT15730.1"/>
    <property type="molecule type" value="Genomic_DNA"/>
</dbReference>
<proteinExistence type="predicted"/>
<dbReference type="Proteomes" id="UP000198785">
    <property type="component" value="Unassembled WGS sequence"/>
</dbReference>
<dbReference type="STRING" id="683125.SAMN05660206_11617"/>